<dbReference type="PATRIC" id="fig|1230460.4.peg.3278"/>
<evidence type="ECO:0000259" key="1">
    <source>
        <dbReference type="Pfam" id="PF00534"/>
    </source>
</evidence>
<sequence>MSKPNLTIVNADLEIDGVSRAFVNLATEFDARGYGVELVLTRATGDLLAAVPDSVRIVELERAGVPGPEMVSYAPSLTRHLRTVQPDAVLAAQAHTNPLTAVATRVAGIDARTVVCIQTMTSHQLAQRDRHHRTWTRLTRHCYRLADTVIAVSEEVKRDAAASLGIPTDSISVVHQPTVTPSLLEQSREPIDHPWFGDGSPPVVLGVGRLDPQKNFRSLITALERVRETEDARLVILGEGEMRPTLERHVDRLGLEDVVSMPGTIPNPYPYMRQASVFALPSRTEAVPLALIEALACECPVVSTRCSSGPVEVLENGTYGELVPVDEPSALAKAIVSTLQAPPPKSLLRERSREFSVTTIADEYEHVLFPEQRHRQAAKTA</sequence>
<keyword evidence="4" id="KW-1185">Reference proteome</keyword>
<comment type="caution">
    <text evidence="3">The sequence shown here is derived from an EMBL/GenBank/DDBJ whole genome shotgun (WGS) entry which is preliminary data.</text>
</comment>
<reference evidence="3 4" key="1">
    <citation type="journal article" date="2014" name="PLoS Genet.">
        <title>Phylogenetically driven sequencing of extremely halophilic archaea reveals strategies for static and dynamic osmo-response.</title>
        <authorList>
            <person name="Becker E.A."/>
            <person name="Seitzer P.M."/>
            <person name="Tritt A."/>
            <person name="Larsen D."/>
            <person name="Krusor M."/>
            <person name="Yao A.I."/>
            <person name="Wu D."/>
            <person name="Madern D."/>
            <person name="Eisen J.A."/>
            <person name="Darling A.E."/>
            <person name="Facciotti M.T."/>
        </authorList>
    </citation>
    <scope>NUCLEOTIDE SEQUENCE [LARGE SCALE GENOMIC DNA]</scope>
    <source>
        <strain evidence="3 4">JCM 14089</strain>
    </source>
</reference>
<dbReference type="STRING" id="1230460.C495_16098"/>
<dbReference type="Proteomes" id="UP000011661">
    <property type="component" value="Unassembled WGS sequence"/>
</dbReference>
<dbReference type="CDD" id="cd03811">
    <property type="entry name" value="GT4_GT28_WabH-like"/>
    <property type="match status" value="1"/>
</dbReference>
<dbReference type="Gene3D" id="3.40.50.2000">
    <property type="entry name" value="Glycogen Phosphorylase B"/>
    <property type="match status" value="2"/>
</dbReference>
<dbReference type="PANTHER" id="PTHR12526">
    <property type="entry name" value="GLYCOSYLTRANSFERASE"/>
    <property type="match status" value="1"/>
</dbReference>
<dbReference type="eggNOG" id="arCOG01411">
    <property type="taxonomic scope" value="Archaea"/>
</dbReference>
<dbReference type="Pfam" id="PF13439">
    <property type="entry name" value="Glyco_transf_4"/>
    <property type="match status" value="1"/>
</dbReference>
<feature type="domain" description="Glycosyl transferase family 1" evidence="1">
    <location>
        <begin position="198"/>
        <end position="352"/>
    </location>
</feature>
<dbReference type="AlphaFoldDB" id="L9VYL8"/>
<dbReference type="Pfam" id="PF00534">
    <property type="entry name" value="Glycos_transf_1"/>
    <property type="match status" value="1"/>
</dbReference>
<feature type="domain" description="Glycosyltransferase subfamily 4-like N-terminal" evidence="2">
    <location>
        <begin position="15"/>
        <end position="176"/>
    </location>
</feature>
<evidence type="ECO:0000313" key="4">
    <source>
        <dbReference type="Proteomes" id="UP000011661"/>
    </source>
</evidence>
<dbReference type="OrthoDB" id="132546at2157"/>
<proteinExistence type="predicted"/>
<dbReference type="GO" id="GO:0016740">
    <property type="term" value="F:transferase activity"/>
    <property type="evidence" value="ECO:0007669"/>
    <property type="project" value="UniProtKB-KW"/>
</dbReference>
<gene>
    <name evidence="3" type="ORF">C495_16098</name>
</gene>
<organism evidence="3 4">
    <name type="scientific">Natronorubrum sulfidifaciens JCM 14089</name>
    <dbReference type="NCBI Taxonomy" id="1230460"/>
    <lineage>
        <taxon>Archaea</taxon>
        <taxon>Methanobacteriati</taxon>
        <taxon>Methanobacteriota</taxon>
        <taxon>Stenosarchaea group</taxon>
        <taxon>Halobacteria</taxon>
        <taxon>Halobacteriales</taxon>
        <taxon>Natrialbaceae</taxon>
        <taxon>Natronorubrum</taxon>
    </lineage>
</organism>
<dbReference type="SUPFAM" id="SSF53756">
    <property type="entry name" value="UDP-Glycosyltransferase/glycogen phosphorylase"/>
    <property type="match status" value="1"/>
</dbReference>
<protein>
    <submittedName>
        <fullName evidence="3">Group 1 glycosyl transferase</fullName>
    </submittedName>
</protein>
<name>L9VYL8_9EURY</name>
<evidence type="ECO:0000313" key="3">
    <source>
        <dbReference type="EMBL" id="ELY42086.1"/>
    </source>
</evidence>
<dbReference type="InterPro" id="IPR028098">
    <property type="entry name" value="Glyco_trans_4-like_N"/>
</dbReference>
<dbReference type="InterPro" id="IPR001296">
    <property type="entry name" value="Glyco_trans_1"/>
</dbReference>
<dbReference type="EMBL" id="AOHX01000047">
    <property type="protein sequence ID" value="ELY42086.1"/>
    <property type="molecule type" value="Genomic_DNA"/>
</dbReference>
<keyword evidence="3" id="KW-0808">Transferase</keyword>
<accession>L9VYL8</accession>
<evidence type="ECO:0000259" key="2">
    <source>
        <dbReference type="Pfam" id="PF13439"/>
    </source>
</evidence>
<dbReference type="RefSeq" id="WP_008164717.1">
    <property type="nucleotide sequence ID" value="NZ_AOHX01000047.1"/>
</dbReference>